<dbReference type="OrthoDB" id="9807403at2"/>
<dbReference type="InterPro" id="IPR014729">
    <property type="entry name" value="Rossmann-like_a/b/a_fold"/>
</dbReference>
<comment type="domain">
    <text evidence="8">The N-terminal region contains the highly conserved SGGXDS motif, predicted to be a P-loop motif involved in ATP binding.</text>
</comment>
<dbReference type="Gene3D" id="3.40.50.620">
    <property type="entry name" value="HUPs"/>
    <property type="match status" value="1"/>
</dbReference>
<dbReference type="GO" id="GO:0005737">
    <property type="term" value="C:cytoplasm"/>
    <property type="evidence" value="ECO:0007669"/>
    <property type="project" value="UniProtKB-SubCell"/>
</dbReference>
<comment type="function">
    <text evidence="8">Ligates lysine onto the cytidine present at position 34 of the AUA codon-specific tRNA(Ile) that contains the anticodon CAU, in an ATP-dependent manner. Cytidine is converted to lysidine, thus changing the amino acid specificity of the tRNA from methionine to isoleucine.</text>
</comment>
<dbReference type="HAMAP" id="MF_01161">
    <property type="entry name" value="tRNA_Ile_lys_synt"/>
    <property type="match status" value="1"/>
</dbReference>
<dbReference type="SUPFAM" id="SSF56037">
    <property type="entry name" value="PheT/TilS domain"/>
    <property type="match status" value="1"/>
</dbReference>
<dbReference type="InterPro" id="IPR011063">
    <property type="entry name" value="TilS/TtcA_N"/>
</dbReference>
<gene>
    <name evidence="8" type="primary">tilS</name>
    <name evidence="10" type="ORF">BFS30_12230</name>
</gene>
<dbReference type="NCBIfam" id="TIGR02433">
    <property type="entry name" value="lysidine_TilS_C"/>
    <property type="match status" value="1"/>
</dbReference>
<evidence type="ECO:0000256" key="1">
    <source>
        <dbReference type="ARBA" id="ARBA00004496"/>
    </source>
</evidence>
<dbReference type="InterPro" id="IPR012796">
    <property type="entry name" value="Lysidine-tRNA-synth_C"/>
</dbReference>
<dbReference type="CDD" id="cd01992">
    <property type="entry name" value="TilS_N"/>
    <property type="match status" value="1"/>
</dbReference>
<accession>A0A1D7QGR7</accession>
<dbReference type="Pfam" id="PF01171">
    <property type="entry name" value="ATP_bind_3"/>
    <property type="match status" value="1"/>
</dbReference>
<dbReference type="SMART" id="SM00977">
    <property type="entry name" value="TilS_C"/>
    <property type="match status" value="1"/>
</dbReference>
<evidence type="ECO:0000313" key="11">
    <source>
        <dbReference type="Proteomes" id="UP000094313"/>
    </source>
</evidence>
<dbReference type="GO" id="GO:0006400">
    <property type="term" value="P:tRNA modification"/>
    <property type="evidence" value="ECO:0007669"/>
    <property type="project" value="UniProtKB-UniRule"/>
</dbReference>
<keyword evidence="11" id="KW-1185">Reference proteome</keyword>
<dbReference type="AlphaFoldDB" id="A0A1D7QGR7"/>
<name>A0A1D7QGR7_9SPHI</name>
<dbReference type="Pfam" id="PF11734">
    <property type="entry name" value="TilS_C"/>
    <property type="match status" value="1"/>
</dbReference>
<protein>
    <recommendedName>
        <fullName evidence="8">tRNA(Ile)-lysidine synthase</fullName>
        <ecNumber evidence="8">6.3.4.19</ecNumber>
    </recommendedName>
    <alternativeName>
        <fullName evidence="8">tRNA(Ile)-2-lysyl-cytidine synthase</fullName>
    </alternativeName>
    <alternativeName>
        <fullName evidence="8">tRNA(Ile)-lysidine synthetase</fullName>
    </alternativeName>
</protein>
<dbReference type="InterPro" id="IPR012094">
    <property type="entry name" value="tRNA_Ile_lys_synt"/>
</dbReference>
<keyword evidence="6 8" id="KW-0067">ATP-binding</keyword>
<dbReference type="PANTHER" id="PTHR43033:SF1">
    <property type="entry name" value="TRNA(ILE)-LYSIDINE SYNTHASE-RELATED"/>
    <property type="match status" value="1"/>
</dbReference>
<dbReference type="EMBL" id="CP017141">
    <property type="protein sequence ID" value="AOM77872.1"/>
    <property type="molecule type" value="Genomic_DNA"/>
</dbReference>
<dbReference type="PANTHER" id="PTHR43033">
    <property type="entry name" value="TRNA(ILE)-LYSIDINE SYNTHASE-RELATED"/>
    <property type="match status" value="1"/>
</dbReference>
<evidence type="ECO:0000256" key="7">
    <source>
        <dbReference type="ARBA" id="ARBA00048539"/>
    </source>
</evidence>
<keyword evidence="4 8" id="KW-0819">tRNA processing</keyword>
<comment type="catalytic activity">
    <reaction evidence="7 8">
        <text>cytidine(34) in tRNA(Ile2) + L-lysine + ATP = lysidine(34) in tRNA(Ile2) + AMP + diphosphate + H(+)</text>
        <dbReference type="Rhea" id="RHEA:43744"/>
        <dbReference type="Rhea" id="RHEA-COMP:10625"/>
        <dbReference type="Rhea" id="RHEA-COMP:10670"/>
        <dbReference type="ChEBI" id="CHEBI:15378"/>
        <dbReference type="ChEBI" id="CHEBI:30616"/>
        <dbReference type="ChEBI" id="CHEBI:32551"/>
        <dbReference type="ChEBI" id="CHEBI:33019"/>
        <dbReference type="ChEBI" id="CHEBI:82748"/>
        <dbReference type="ChEBI" id="CHEBI:83665"/>
        <dbReference type="ChEBI" id="CHEBI:456215"/>
        <dbReference type="EC" id="6.3.4.19"/>
    </reaction>
</comment>
<dbReference type="NCBIfam" id="TIGR02432">
    <property type="entry name" value="lysidine_TilS_N"/>
    <property type="match status" value="1"/>
</dbReference>
<feature type="binding site" evidence="8">
    <location>
        <begin position="28"/>
        <end position="33"/>
    </location>
    <ligand>
        <name>ATP</name>
        <dbReference type="ChEBI" id="CHEBI:30616"/>
    </ligand>
</feature>
<comment type="similarity">
    <text evidence="8">Belongs to the tRNA(Ile)-lysidine synthase family.</text>
</comment>
<keyword evidence="2 8" id="KW-0963">Cytoplasm</keyword>
<evidence type="ECO:0000256" key="4">
    <source>
        <dbReference type="ARBA" id="ARBA00022694"/>
    </source>
</evidence>
<evidence type="ECO:0000256" key="6">
    <source>
        <dbReference type="ARBA" id="ARBA00022840"/>
    </source>
</evidence>
<keyword evidence="5 8" id="KW-0547">Nucleotide-binding</keyword>
<evidence type="ECO:0000256" key="2">
    <source>
        <dbReference type="ARBA" id="ARBA00022490"/>
    </source>
</evidence>
<dbReference type="SUPFAM" id="SSF52402">
    <property type="entry name" value="Adenine nucleotide alpha hydrolases-like"/>
    <property type="match status" value="1"/>
</dbReference>
<sequence>MLPLQNFKDYINQNALFTADDKILLAVSGGRDSVLMVHLFKLSGYNFGIAHCNFNLRGEESVRDEHFVKMLAATLDIPFYVKHFQTKDYAHIHKVSIQMAARELRYRWFEEIRNQDNYAFIALAQHQDDAIETVLLNLTRGTGIAGLHGILPKRGNLIRPLLFLSRAEINEIVEKEQVDYVEDSSNLSTNYARNKIRLKVLPQLKEINANLEVTFQHNIQRFADTEMVLQKVVADLKAGLLISKQNAIHISIAEIKRLLPQKLLLFELLKPYGFTEHLIAEVLQALDKQSGLSFFSASHQLTLDREDLILIALKEKEQRHLLLHAQSPHVVLPEAELTWFTIAKSVFEQEYEFERDHNMAYLDAEKLIYPLILRSRQAGDRFKPMGMNNFKKLSDLFIDEKVPVTKKDDIPILVNGNGEIIWVIGFRQDNRYRISPTTKNVTILTYRNLHITISKQS</sequence>
<dbReference type="Proteomes" id="UP000094313">
    <property type="component" value="Chromosome"/>
</dbReference>
<proteinExistence type="inferred from homology"/>
<reference evidence="10 11" key="1">
    <citation type="submission" date="2016-08" db="EMBL/GenBank/DDBJ databases">
        <authorList>
            <person name="Seilhamer J.J."/>
        </authorList>
    </citation>
    <scope>NUCLEOTIDE SEQUENCE [LARGE SCALE GENOMIC DNA]</scope>
    <source>
        <strain evidence="10 11">DX4</strain>
    </source>
</reference>
<keyword evidence="3 8" id="KW-0436">Ligase</keyword>
<evidence type="ECO:0000259" key="9">
    <source>
        <dbReference type="SMART" id="SM00977"/>
    </source>
</evidence>
<comment type="subcellular location">
    <subcellularLocation>
        <location evidence="1 8">Cytoplasm</location>
    </subcellularLocation>
</comment>
<evidence type="ECO:0000256" key="3">
    <source>
        <dbReference type="ARBA" id="ARBA00022598"/>
    </source>
</evidence>
<feature type="domain" description="Lysidine-tRNA(Ile) synthetase C-terminal" evidence="9">
    <location>
        <begin position="371"/>
        <end position="446"/>
    </location>
</feature>
<dbReference type="InterPro" id="IPR012795">
    <property type="entry name" value="tRNA_Ile_lys_synt_N"/>
</dbReference>
<evidence type="ECO:0000256" key="5">
    <source>
        <dbReference type="ARBA" id="ARBA00022741"/>
    </source>
</evidence>
<dbReference type="GO" id="GO:0005524">
    <property type="term" value="F:ATP binding"/>
    <property type="evidence" value="ECO:0007669"/>
    <property type="project" value="UniProtKB-UniRule"/>
</dbReference>
<evidence type="ECO:0000256" key="8">
    <source>
        <dbReference type="HAMAP-Rule" id="MF_01161"/>
    </source>
</evidence>
<dbReference type="KEGG" id="psty:BFS30_12230"/>
<organism evidence="10 11">
    <name type="scientific">Pedobacter steynii</name>
    <dbReference type="NCBI Taxonomy" id="430522"/>
    <lineage>
        <taxon>Bacteria</taxon>
        <taxon>Pseudomonadati</taxon>
        <taxon>Bacteroidota</taxon>
        <taxon>Sphingobacteriia</taxon>
        <taxon>Sphingobacteriales</taxon>
        <taxon>Sphingobacteriaceae</taxon>
        <taxon>Pedobacter</taxon>
    </lineage>
</organism>
<dbReference type="EC" id="6.3.4.19" evidence="8"/>
<evidence type="ECO:0000313" key="10">
    <source>
        <dbReference type="EMBL" id="AOM77872.1"/>
    </source>
</evidence>
<dbReference type="RefSeq" id="WP_069379560.1">
    <property type="nucleotide sequence ID" value="NZ_CP017141.1"/>
</dbReference>
<dbReference type="GO" id="GO:0032267">
    <property type="term" value="F:tRNA(Ile)-lysidine synthase activity"/>
    <property type="evidence" value="ECO:0007669"/>
    <property type="project" value="UniProtKB-EC"/>
</dbReference>